<gene>
    <name evidence="1" type="ORF">EVAR_34274_1</name>
</gene>
<dbReference type="Proteomes" id="UP000299102">
    <property type="component" value="Unassembled WGS sequence"/>
</dbReference>
<protein>
    <recommendedName>
        <fullName evidence="3">Reverse transcriptase domain-containing protein</fullName>
    </recommendedName>
</protein>
<accession>A0A4C1VW13</accession>
<dbReference type="EMBL" id="BGZK01000434">
    <property type="protein sequence ID" value="GBP43358.1"/>
    <property type="molecule type" value="Genomic_DNA"/>
</dbReference>
<organism evidence="1 2">
    <name type="scientific">Eumeta variegata</name>
    <name type="common">Bagworm moth</name>
    <name type="synonym">Eumeta japonica</name>
    <dbReference type="NCBI Taxonomy" id="151549"/>
    <lineage>
        <taxon>Eukaryota</taxon>
        <taxon>Metazoa</taxon>
        <taxon>Ecdysozoa</taxon>
        <taxon>Arthropoda</taxon>
        <taxon>Hexapoda</taxon>
        <taxon>Insecta</taxon>
        <taxon>Pterygota</taxon>
        <taxon>Neoptera</taxon>
        <taxon>Endopterygota</taxon>
        <taxon>Lepidoptera</taxon>
        <taxon>Glossata</taxon>
        <taxon>Ditrysia</taxon>
        <taxon>Tineoidea</taxon>
        <taxon>Psychidae</taxon>
        <taxon>Oiketicinae</taxon>
        <taxon>Eumeta</taxon>
    </lineage>
</organism>
<evidence type="ECO:0008006" key="3">
    <source>
        <dbReference type="Google" id="ProtNLM"/>
    </source>
</evidence>
<evidence type="ECO:0000313" key="2">
    <source>
        <dbReference type="Proteomes" id="UP000299102"/>
    </source>
</evidence>
<reference evidence="1 2" key="1">
    <citation type="journal article" date="2019" name="Commun. Biol.">
        <title>The bagworm genome reveals a unique fibroin gene that provides high tensile strength.</title>
        <authorList>
            <person name="Kono N."/>
            <person name="Nakamura H."/>
            <person name="Ohtoshi R."/>
            <person name="Tomita M."/>
            <person name="Numata K."/>
            <person name="Arakawa K."/>
        </authorList>
    </citation>
    <scope>NUCLEOTIDE SEQUENCE [LARGE SCALE GENOMIC DNA]</scope>
</reference>
<name>A0A4C1VW13_EUMVA</name>
<comment type="caution">
    <text evidence="1">The sequence shown here is derived from an EMBL/GenBank/DDBJ whole genome shotgun (WGS) entry which is preliminary data.</text>
</comment>
<keyword evidence="2" id="KW-1185">Reference proteome</keyword>
<dbReference type="AlphaFoldDB" id="A0A4C1VW13"/>
<sequence>MPRTGILFWAWKVATIKVIPKPKKDDYARPKSYRPIGVVPVLGQKREKNANRAPLLTLDAEAAGDSLCDTLEGSPQGETSKDCIPGSIAGPTFWNLNLDSLFQELGKLGVYAKAFPDDVVFMFSEQSATTIEDDARVTVL</sequence>
<evidence type="ECO:0000313" key="1">
    <source>
        <dbReference type="EMBL" id="GBP43358.1"/>
    </source>
</evidence>
<dbReference type="OrthoDB" id="411871at2759"/>
<proteinExistence type="predicted"/>